<dbReference type="PANTHER" id="PTHR43190:SF3">
    <property type="entry name" value="N-ACETYL-D-GLUCOSAMINE KINASE"/>
    <property type="match status" value="1"/>
</dbReference>
<feature type="domain" description="ATPase BadF/BadG/BcrA/BcrD type" evidence="1">
    <location>
        <begin position="5"/>
        <end position="300"/>
    </location>
</feature>
<dbReference type="AlphaFoldDB" id="A0A5B9EAM6"/>
<evidence type="ECO:0000313" key="2">
    <source>
        <dbReference type="EMBL" id="QEE28829.1"/>
    </source>
</evidence>
<dbReference type="InterPro" id="IPR043129">
    <property type="entry name" value="ATPase_NBD"/>
</dbReference>
<keyword evidence="3" id="KW-1185">Reference proteome</keyword>
<gene>
    <name evidence="2" type="ORF">FTW19_12950</name>
</gene>
<dbReference type="Gene3D" id="3.30.420.40">
    <property type="match status" value="2"/>
</dbReference>
<dbReference type="PANTHER" id="PTHR43190">
    <property type="entry name" value="N-ACETYL-D-GLUCOSAMINE KINASE"/>
    <property type="match status" value="1"/>
</dbReference>
<dbReference type="SUPFAM" id="SSF53067">
    <property type="entry name" value="Actin-like ATPase domain"/>
    <property type="match status" value="2"/>
</dbReference>
<reference evidence="2 3" key="1">
    <citation type="submission" date="2019-08" db="EMBL/GenBank/DDBJ databases">
        <title>Complete genome sequence of Terriglobus albidus strain ORNL.</title>
        <authorList>
            <person name="Podar M."/>
        </authorList>
    </citation>
    <scope>NUCLEOTIDE SEQUENCE [LARGE SCALE GENOMIC DNA]</scope>
    <source>
        <strain evidence="2 3">ORNL</strain>
    </source>
</reference>
<dbReference type="RefSeq" id="WP_147648027.1">
    <property type="nucleotide sequence ID" value="NZ_CP042806.1"/>
</dbReference>
<dbReference type="CDD" id="cd24007">
    <property type="entry name" value="ASKHA_NBD_eukNAGK-like"/>
    <property type="match status" value="1"/>
</dbReference>
<dbReference type="OrthoDB" id="9772633at2"/>
<accession>A0A5B9EAM6</accession>
<dbReference type="Proteomes" id="UP000321820">
    <property type="component" value="Chromosome"/>
</dbReference>
<evidence type="ECO:0000259" key="1">
    <source>
        <dbReference type="Pfam" id="PF01869"/>
    </source>
</evidence>
<dbReference type="KEGG" id="talb:FTW19_12950"/>
<name>A0A5B9EAM6_9BACT</name>
<dbReference type="InterPro" id="IPR002731">
    <property type="entry name" value="ATPase_BadF"/>
</dbReference>
<sequence length="307" mass="31905">MAFYLGMDAGGSRTRVAVSEDGRELARAEGESVKTLRIAEGDAGALLVAEDRLGALLEELGSKAGVDLRYVERSSVGLSGASVPAVREFVDRVLRRRVGGTVEIVGDQVIALDGAFPGGDGILVIAGTGSNIGGRFGDALFGAGGWGPMLGDEGSGHWIGLEALRSATKARDRGENPLVLREVMRVWNAESIGDLIAVAHRPGTSFSGLSQVVVACADRGDAVAIDVLRRAGEELAAQVVVVCGKMRSAGFAAPACGVAYTGSVLGKIDRVRESFNAAVLRQIRGARFVEGEVDAVVGALWRAAHPR</sequence>
<evidence type="ECO:0000313" key="3">
    <source>
        <dbReference type="Proteomes" id="UP000321820"/>
    </source>
</evidence>
<protein>
    <submittedName>
        <fullName evidence="2">ATPase</fullName>
    </submittedName>
</protein>
<organism evidence="2 3">
    <name type="scientific">Terriglobus albidus</name>
    <dbReference type="NCBI Taxonomy" id="1592106"/>
    <lineage>
        <taxon>Bacteria</taxon>
        <taxon>Pseudomonadati</taxon>
        <taxon>Acidobacteriota</taxon>
        <taxon>Terriglobia</taxon>
        <taxon>Terriglobales</taxon>
        <taxon>Acidobacteriaceae</taxon>
        <taxon>Terriglobus</taxon>
    </lineage>
</organism>
<dbReference type="InterPro" id="IPR052519">
    <property type="entry name" value="Euk-type_GlcNAc_Kinase"/>
</dbReference>
<proteinExistence type="predicted"/>
<dbReference type="Pfam" id="PF01869">
    <property type="entry name" value="BcrAD_BadFG"/>
    <property type="match status" value="1"/>
</dbReference>
<dbReference type="EMBL" id="CP042806">
    <property type="protein sequence ID" value="QEE28829.1"/>
    <property type="molecule type" value="Genomic_DNA"/>
</dbReference>